<feature type="region of interest" description="Disordered" evidence="1">
    <location>
        <begin position="118"/>
        <end position="301"/>
    </location>
</feature>
<gene>
    <name evidence="4" type="primary">LOC129323493</name>
</gene>
<keyword evidence="3" id="KW-1185">Reference proteome</keyword>
<name>A0AA97IUW2_EUBMA</name>
<evidence type="ECO:0000313" key="4">
    <source>
        <dbReference type="RefSeq" id="XP_054826005.1"/>
    </source>
</evidence>
<dbReference type="Gene3D" id="1.10.10.60">
    <property type="entry name" value="Homeodomain-like"/>
    <property type="match status" value="1"/>
</dbReference>
<protein>
    <submittedName>
        <fullName evidence="4">Uncharacterized protein LOC129323493</fullName>
    </submittedName>
</protein>
<dbReference type="GeneID" id="129323493"/>
<dbReference type="Proteomes" id="UP001190640">
    <property type="component" value="Chromosome 2"/>
</dbReference>
<organism evidence="3 4">
    <name type="scientific">Eublepharis macularius</name>
    <name type="common">Leopard gecko</name>
    <name type="synonym">Cyrtodactylus macularius</name>
    <dbReference type="NCBI Taxonomy" id="481883"/>
    <lineage>
        <taxon>Eukaryota</taxon>
        <taxon>Metazoa</taxon>
        <taxon>Chordata</taxon>
        <taxon>Craniata</taxon>
        <taxon>Vertebrata</taxon>
        <taxon>Euteleostomi</taxon>
        <taxon>Lepidosauria</taxon>
        <taxon>Squamata</taxon>
        <taxon>Bifurcata</taxon>
        <taxon>Gekkota</taxon>
        <taxon>Eublepharidae</taxon>
        <taxon>Eublepharinae</taxon>
        <taxon>Eublepharis</taxon>
    </lineage>
</organism>
<reference evidence="4" key="1">
    <citation type="submission" date="2025-08" db="UniProtKB">
        <authorList>
            <consortium name="RefSeq"/>
        </authorList>
    </citation>
    <scope>IDENTIFICATION</scope>
    <source>
        <tissue evidence="4">Blood</tissue>
    </source>
</reference>
<accession>A0AA97IUW2</accession>
<dbReference type="Pfam" id="PF13837">
    <property type="entry name" value="Myb_DNA-bind_4"/>
    <property type="match status" value="1"/>
</dbReference>
<evidence type="ECO:0000313" key="3">
    <source>
        <dbReference type="Proteomes" id="UP001190640"/>
    </source>
</evidence>
<dbReference type="AlphaFoldDB" id="A0AA97IUW2"/>
<dbReference type="SMART" id="SM00717">
    <property type="entry name" value="SANT"/>
    <property type="match status" value="1"/>
</dbReference>
<dbReference type="KEGG" id="emc:129323493"/>
<evidence type="ECO:0000256" key="1">
    <source>
        <dbReference type="SAM" id="MobiDB-lite"/>
    </source>
</evidence>
<dbReference type="InterPro" id="IPR044822">
    <property type="entry name" value="Myb_DNA-bind_4"/>
</dbReference>
<feature type="compositionally biased region" description="Basic and acidic residues" evidence="1">
    <location>
        <begin position="118"/>
        <end position="129"/>
    </location>
</feature>
<feature type="domain" description="Myb-like" evidence="2">
    <location>
        <begin position="5"/>
        <end position="71"/>
    </location>
</feature>
<dbReference type="RefSeq" id="XP_054826005.1">
    <property type="nucleotide sequence ID" value="XM_054970030.1"/>
</dbReference>
<sequence>MAAIKGRFWKDREVEALLDLLLESGKAARIMCSSHLPTKSLFSRVARQLGARGYPRSADQCRSKFKRIKADFFGALEHWQGIPRMTARPPYFAQMRRLWEQAGRPSWEDRRHAAVQRGIERARPQVRKEEEEEEVEEARPAPEELPPPAVEEQEEGVPEGLEAPPEPPAEQPQDAGMGRDLAIREAALGEDPGGRRGPQQSRLRRPVVEAPPEPPAEQPQDAGMGRDLAIREAALGEDPGGRRGPQQSRLRRPVVEAPPEPPAEQPQVSSVGEAPPTSAPHEGPSTSSMSGPPASNPQGTDNVLNAIEALEGRIMNTLNNVQSRLDTVERLLLYQGRKHRALERRVRALEQQLSAQQSTAREQ</sequence>
<proteinExistence type="predicted"/>
<evidence type="ECO:0000259" key="2">
    <source>
        <dbReference type="SMART" id="SM00717"/>
    </source>
</evidence>
<dbReference type="InterPro" id="IPR001005">
    <property type="entry name" value="SANT/Myb"/>
</dbReference>